<evidence type="ECO:0000259" key="5">
    <source>
        <dbReference type="PROSITE" id="PS50977"/>
    </source>
</evidence>
<evidence type="ECO:0000256" key="4">
    <source>
        <dbReference type="PROSITE-ProRule" id="PRU00335"/>
    </source>
</evidence>
<dbReference type="PANTHER" id="PTHR30055:SF234">
    <property type="entry name" value="HTH-TYPE TRANSCRIPTIONAL REGULATOR BETI"/>
    <property type="match status" value="1"/>
</dbReference>
<sequence>MNREKQKLATRQKIIDTAIVLFRAHGYDAVTTRQIAKEAGVAAGTVFSHFADKHQLTKAIFHQQITSLISGEPKGNNSPESGLTYFSSQTANLYQYYGRDRALSEAFLKNAFFEQAFFSEQLEGFVDDVADRLATECPSLEKPQRRTIATAWMGYYFFHLLQGLGGNQPSTEWHGKLMKQCNDLLELVSDKSALP</sequence>
<evidence type="ECO:0000313" key="6">
    <source>
        <dbReference type="EMBL" id="RXJ70447.1"/>
    </source>
</evidence>
<dbReference type="Gene3D" id="1.10.357.10">
    <property type="entry name" value="Tetracycline Repressor, domain 2"/>
    <property type="match status" value="1"/>
</dbReference>
<dbReference type="AlphaFoldDB" id="A0A4Q0YIB3"/>
<dbReference type="InterPro" id="IPR050109">
    <property type="entry name" value="HTH-type_TetR-like_transc_reg"/>
</dbReference>
<accession>A0A4Q0YIB3</accession>
<dbReference type="GO" id="GO:0000976">
    <property type="term" value="F:transcription cis-regulatory region binding"/>
    <property type="evidence" value="ECO:0007669"/>
    <property type="project" value="TreeGrafter"/>
</dbReference>
<keyword evidence="1" id="KW-0805">Transcription regulation</keyword>
<evidence type="ECO:0000256" key="1">
    <source>
        <dbReference type="ARBA" id="ARBA00023015"/>
    </source>
</evidence>
<proteinExistence type="predicted"/>
<dbReference type="OrthoDB" id="5816932at2"/>
<comment type="caution">
    <text evidence="6">The sequence shown here is derived from an EMBL/GenBank/DDBJ whole genome shotgun (WGS) entry which is preliminary data.</text>
</comment>
<dbReference type="PROSITE" id="PS01081">
    <property type="entry name" value="HTH_TETR_1"/>
    <property type="match status" value="1"/>
</dbReference>
<keyword evidence="3" id="KW-0804">Transcription</keyword>
<dbReference type="RefSeq" id="WP_129124236.1">
    <property type="nucleotide sequence ID" value="NZ_PEIB01000049.1"/>
</dbReference>
<keyword evidence="7" id="KW-1185">Reference proteome</keyword>
<name>A0A4Q0YIB3_9GAMM</name>
<dbReference type="PRINTS" id="PR00455">
    <property type="entry name" value="HTHTETR"/>
</dbReference>
<reference evidence="6 7" key="1">
    <citation type="submission" date="2017-10" db="EMBL/GenBank/DDBJ databases">
        <title>Nyctiphanis sp. nov., isolated from the stomach of the euphausiid Nyctiphanes simplex (Hansen, 1911) in the Gulf of California.</title>
        <authorList>
            <person name="Gomez-Gil B."/>
            <person name="Aguilar-Mendez M."/>
            <person name="Lopez-Cortes A."/>
            <person name="Gomez-Gutierrez J."/>
            <person name="Roque A."/>
            <person name="Lang E."/>
            <person name="Gonzalez-Castillo A."/>
        </authorList>
    </citation>
    <scope>NUCLEOTIDE SEQUENCE [LARGE SCALE GENOMIC DNA]</scope>
    <source>
        <strain evidence="6 7">CAIM 600</strain>
    </source>
</reference>
<dbReference type="GO" id="GO:0003700">
    <property type="term" value="F:DNA-binding transcription factor activity"/>
    <property type="evidence" value="ECO:0007669"/>
    <property type="project" value="TreeGrafter"/>
</dbReference>
<gene>
    <name evidence="6" type="ORF">CS022_23190</name>
</gene>
<dbReference type="SUPFAM" id="SSF46689">
    <property type="entry name" value="Homeodomain-like"/>
    <property type="match status" value="1"/>
</dbReference>
<feature type="DNA-binding region" description="H-T-H motif" evidence="4">
    <location>
        <begin position="31"/>
        <end position="50"/>
    </location>
</feature>
<feature type="domain" description="HTH tetR-type" evidence="5">
    <location>
        <begin position="8"/>
        <end position="68"/>
    </location>
</feature>
<dbReference type="EMBL" id="PEIB01000049">
    <property type="protein sequence ID" value="RXJ70447.1"/>
    <property type="molecule type" value="Genomic_DNA"/>
</dbReference>
<evidence type="ECO:0000256" key="2">
    <source>
        <dbReference type="ARBA" id="ARBA00023125"/>
    </source>
</evidence>
<organism evidence="6 7">
    <name type="scientific">Veronia nyctiphanis</name>
    <dbReference type="NCBI Taxonomy" id="1278244"/>
    <lineage>
        <taxon>Bacteria</taxon>
        <taxon>Pseudomonadati</taxon>
        <taxon>Pseudomonadota</taxon>
        <taxon>Gammaproteobacteria</taxon>
        <taxon>Vibrionales</taxon>
        <taxon>Vibrionaceae</taxon>
        <taxon>Veronia</taxon>
    </lineage>
</organism>
<keyword evidence="2 4" id="KW-0238">DNA-binding</keyword>
<dbReference type="InterPro" id="IPR001647">
    <property type="entry name" value="HTH_TetR"/>
</dbReference>
<protein>
    <recommendedName>
        <fullName evidence="5">HTH tetR-type domain-containing protein</fullName>
    </recommendedName>
</protein>
<dbReference type="InterPro" id="IPR009057">
    <property type="entry name" value="Homeodomain-like_sf"/>
</dbReference>
<dbReference type="PROSITE" id="PS50977">
    <property type="entry name" value="HTH_TETR_2"/>
    <property type="match status" value="1"/>
</dbReference>
<dbReference type="Pfam" id="PF00440">
    <property type="entry name" value="TetR_N"/>
    <property type="match status" value="1"/>
</dbReference>
<dbReference type="PANTHER" id="PTHR30055">
    <property type="entry name" value="HTH-TYPE TRANSCRIPTIONAL REGULATOR RUTR"/>
    <property type="match status" value="1"/>
</dbReference>
<dbReference type="Proteomes" id="UP000290287">
    <property type="component" value="Unassembled WGS sequence"/>
</dbReference>
<evidence type="ECO:0000313" key="7">
    <source>
        <dbReference type="Proteomes" id="UP000290287"/>
    </source>
</evidence>
<dbReference type="InterPro" id="IPR023772">
    <property type="entry name" value="DNA-bd_HTH_TetR-type_CS"/>
</dbReference>
<evidence type="ECO:0000256" key="3">
    <source>
        <dbReference type="ARBA" id="ARBA00023163"/>
    </source>
</evidence>